<dbReference type="PROSITE" id="PS00903">
    <property type="entry name" value="CYT_DCMP_DEAMINASES_1"/>
    <property type="match status" value="1"/>
</dbReference>
<keyword evidence="11" id="KW-1185">Reference proteome</keyword>
<dbReference type="SUPFAM" id="SSF53927">
    <property type="entry name" value="Cytidine deaminase-like"/>
    <property type="match status" value="1"/>
</dbReference>
<keyword evidence="4 8" id="KW-0479">Metal-binding</keyword>
<evidence type="ECO:0000256" key="2">
    <source>
        <dbReference type="ARBA" id="ARBA00011738"/>
    </source>
</evidence>
<keyword evidence="3 8" id="KW-0819">tRNA processing</keyword>
<evidence type="ECO:0000256" key="1">
    <source>
        <dbReference type="ARBA" id="ARBA00010669"/>
    </source>
</evidence>
<dbReference type="EC" id="3.5.4.33" evidence="8"/>
<dbReference type="PANTHER" id="PTHR11079:SF202">
    <property type="entry name" value="TRNA-SPECIFIC ADENOSINE DEAMINASE"/>
    <property type="match status" value="1"/>
</dbReference>
<evidence type="ECO:0000256" key="8">
    <source>
        <dbReference type="HAMAP-Rule" id="MF_00972"/>
    </source>
</evidence>
<proteinExistence type="inferred from homology"/>
<dbReference type="NCBIfam" id="NF008113">
    <property type="entry name" value="PRK10860.1"/>
    <property type="match status" value="1"/>
</dbReference>
<evidence type="ECO:0000313" key="11">
    <source>
        <dbReference type="Proteomes" id="UP000184041"/>
    </source>
</evidence>
<reference evidence="10 11" key="1">
    <citation type="submission" date="2016-11" db="EMBL/GenBank/DDBJ databases">
        <authorList>
            <person name="Jaros S."/>
            <person name="Januszkiewicz K."/>
            <person name="Wedrychowicz H."/>
        </authorList>
    </citation>
    <scope>NUCLEOTIDE SEQUENCE [LARGE SCALE GENOMIC DNA]</scope>
    <source>
        <strain evidence="10 11">DSM 21986</strain>
    </source>
</reference>
<dbReference type="CDD" id="cd01285">
    <property type="entry name" value="nucleoside_deaminase"/>
    <property type="match status" value="1"/>
</dbReference>
<dbReference type="RefSeq" id="WP_073068054.1">
    <property type="nucleotide sequence ID" value="NZ_FQUS01000029.1"/>
</dbReference>
<protein>
    <recommendedName>
        <fullName evidence="8">tRNA-specific adenosine deaminase</fullName>
        <ecNumber evidence="8">3.5.4.33</ecNumber>
    </recommendedName>
</protein>
<dbReference type="InterPro" id="IPR016192">
    <property type="entry name" value="APOBEC/CMP_deaminase_Zn-bd"/>
</dbReference>
<dbReference type="FunFam" id="3.40.140.10:FF:000005">
    <property type="entry name" value="tRNA-specific adenosine deaminase"/>
    <property type="match status" value="1"/>
</dbReference>
<comment type="function">
    <text evidence="8">Catalyzes the deamination of adenosine to inosine at the wobble position 34 of tRNA(Arg2).</text>
</comment>
<feature type="domain" description="CMP/dCMP-type deaminase" evidence="9">
    <location>
        <begin position="9"/>
        <end position="119"/>
    </location>
</feature>
<dbReference type="PANTHER" id="PTHR11079">
    <property type="entry name" value="CYTOSINE DEAMINASE FAMILY MEMBER"/>
    <property type="match status" value="1"/>
</dbReference>
<sequence length="164" mass="17986">MDTDISGAQKHLRYMQQAFLLAEQAYEEKEVPVGAIVVRDDDIIGKGYNQPERLNDPTAHAEMLAISAACATIGQKYLTGCTLYVTLEPCPMCAGALVWSKIDTIVIGALDARAGGCGSVFNIAGSDKLNHKPNVLHGFMEQDCEWILKKFFRQRRSSNNGSAY</sequence>
<comment type="similarity">
    <text evidence="1">Belongs to the cytidine and deoxycytidylate deaminase family. ADAT2 subfamily.</text>
</comment>
<name>A0A1M5K1X3_9BACT</name>
<dbReference type="STRING" id="1194090.SAMN05443144_12922"/>
<keyword evidence="6 8" id="KW-0862">Zinc</keyword>
<evidence type="ECO:0000256" key="4">
    <source>
        <dbReference type="ARBA" id="ARBA00022723"/>
    </source>
</evidence>
<dbReference type="Proteomes" id="UP000184041">
    <property type="component" value="Unassembled WGS sequence"/>
</dbReference>
<dbReference type="GO" id="GO:0008270">
    <property type="term" value="F:zinc ion binding"/>
    <property type="evidence" value="ECO:0007669"/>
    <property type="project" value="UniProtKB-UniRule"/>
</dbReference>
<feature type="binding site" evidence="8">
    <location>
        <position position="93"/>
    </location>
    <ligand>
        <name>Zn(2+)</name>
        <dbReference type="ChEBI" id="CHEBI:29105"/>
        <note>catalytic</note>
    </ligand>
</feature>
<feature type="active site" description="Proton donor" evidence="8">
    <location>
        <position position="62"/>
    </location>
</feature>
<comment type="cofactor">
    <cofactor evidence="8">
        <name>Zn(2+)</name>
        <dbReference type="ChEBI" id="CHEBI:29105"/>
    </cofactor>
    <text evidence="8">Binds 1 zinc ion per subunit.</text>
</comment>
<evidence type="ECO:0000256" key="3">
    <source>
        <dbReference type="ARBA" id="ARBA00022694"/>
    </source>
</evidence>
<evidence type="ECO:0000256" key="6">
    <source>
        <dbReference type="ARBA" id="ARBA00022833"/>
    </source>
</evidence>
<dbReference type="InterPro" id="IPR002125">
    <property type="entry name" value="CMP_dCMP_dom"/>
</dbReference>
<dbReference type="HAMAP" id="MF_00972">
    <property type="entry name" value="tRNA_aden_deaminase"/>
    <property type="match status" value="1"/>
</dbReference>
<organism evidence="10 11">
    <name type="scientific">Fodinibius roseus</name>
    <dbReference type="NCBI Taxonomy" id="1194090"/>
    <lineage>
        <taxon>Bacteria</taxon>
        <taxon>Pseudomonadati</taxon>
        <taxon>Balneolota</taxon>
        <taxon>Balneolia</taxon>
        <taxon>Balneolales</taxon>
        <taxon>Balneolaceae</taxon>
        <taxon>Fodinibius</taxon>
    </lineage>
</organism>
<evidence type="ECO:0000313" key="10">
    <source>
        <dbReference type="EMBL" id="SHG46774.1"/>
    </source>
</evidence>
<dbReference type="Gene3D" id="3.40.140.10">
    <property type="entry name" value="Cytidine Deaminase, domain 2"/>
    <property type="match status" value="1"/>
</dbReference>
<dbReference type="Pfam" id="PF00383">
    <property type="entry name" value="dCMP_cyt_deam_1"/>
    <property type="match status" value="1"/>
</dbReference>
<dbReference type="PROSITE" id="PS51747">
    <property type="entry name" value="CYT_DCMP_DEAMINASES_2"/>
    <property type="match status" value="1"/>
</dbReference>
<evidence type="ECO:0000256" key="5">
    <source>
        <dbReference type="ARBA" id="ARBA00022801"/>
    </source>
</evidence>
<evidence type="ECO:0000259" key="9">
    <source>
        <dbReference type="PROSITE" id="PS51747"/>
    </source>
</evidence>
<dbReference type="InterPro" id="IPR028883">
    <property type="entry name" value="tRNA_aden_deaminase"/>
</dbReference>
<dbReference type="GO" id="GO:0052717">
    <property type="term" value="F:tRNA-specific adenosine-34 deaminase activity"/>
    <property type="evidence" value="ECO:0007669"/>
    <property type="project" value="UniProtKB-UniRule"/>
</dbReference>
<accession>A0A1M5K1X3</accession>
<comment type="catalytic activity">
    <reaction evidence="7 8">
        <text>adenosine(34) in tRNA + H2O + H(+) = inosine(34) in tRNA + NH4(+)</text>
        <dbReference type="Rhea" id="RHEA:43168"/>
        <dbReference type="Rhea" id="RHEA-COMP:10373"/>
        <dbReference type="Rhea" id="RHEA-COMP:10374"/>
        <dbReference type="ChEBI" id="CHEBI:15377"/>
        <dbReference type="ChEBI" id="CHEBI:15378"/>
        <dbReference type="ChEBI" id="CHEBI:28938"/>
        <dbReference type="ChEBI" id="CHEBI:74411"/>
        <dbReference type="ChEBI" id="CHEBI:82852"/>
        <dbReference type="EC" id="3.5.4.33"/>
    </reaction>
</comment>
<comment type="subunit">
    <text evidence="2 8">Homodimer.</text>
</comment>
<feature type="binding site" evidence="8">
    <location>
        <position position="60"/>
    </location>
    <ligand>
        <name>Zn(2+)</name>
        <dbReference type="ChEBI" id="CHEBI:29105"/>
        <note>catalytic</note>
    </ligand>
</feature>
<evidence type="ECO:0000256" key="7">
    <source>
        <dbReference type="ARBA" id="ARBA00048045"/>
    </source>
</evidence>
<keyword evidence="5 8" id="KW-0378">Hydrolase</keyword>
<feature type="binding site" evidence="8">
    <location>
        <position position="90"/>
    </location>
    <ligand>
        <name>Zn(2+)</name>
        <dbReference type="ChEBI" id="CHEBI:29105"/>
        <note>catalytic</note>
    </ligand>
</feature>
<dbReference type="AlphaFoldDB" id="A0A1M5K1X3"/>
<gene>
    <name evidence="8" type="primary">tadA</name>
    <name evidence="10" type="ORF">SAMN05443144_12922</name>
</gene>
<dbReference type="InterPro" id="IPR016193">
    <property type="entry name" value="Cytidine_deaminase-like"/>
</dbReference>
<dbReference type="EMBL" id="FQUS01000029">
    <property type="protein sequence ID" value="SHG46774.1"/>
    <property type="molecule type" value="Genomic_DNA"/>
</dbReference>
<dbReference type="GO" id="GO:0002100">
    <property type="term" value="P:tRNA wobble adenosine to inosine editing"/>
    <property type="evidence" value="ECO:0007669"/>
    <property type="project" value="UniProtKB-UniRule"/>
</dbReference>